<dbReference type="RefSeq" id="WP_190060732.1">
    <property type="nucleotide sequence ID" value="NZ_BMWH01000037.1"/>
</dbReference>
<gene>
    <name evidence="1" type="ORF">GCM10010389_60960</name>
</gene>
<dbReference type="EMBL" id="BMWH01000037">
    <property type="protein sequence ID" value="GHA13961.1"/>
    <property type="molecule type" value="Genomic_DNA"/>
</dbReference>
<comment type="caution">
    <text evidence="1">The sequence shown here is derived from an EMBL/GenBank/DDBJ whole genome shotgun (WGS) entry which is preliminary data.</text>
</comment>
<dbReference type="PROSITE" id="PS51257">
    <property type="entry name" value="PROKAR_LIPOPROTEIN"/>
    <property type="match status" value="1"/>
</dbReference>
<reference evidence="1" key="1">
    <citation type="journal article" date="2014" name="Int. J. Syst. Evol. Microbiol.">
        <title>Complete genome sequence of Corynebacterium casei LMG S-19264T (=DSM 44701T), isolated from a smear-ripened cheese.</title>
        <authorList>
            <consortium name="US DOE Joint Genome Institute (JGI-PGF)"/>
            <person name="Walter F."/>
            <person name="Albersmeier A."/>
            <person name="Kalinowski J."/>
            <person name="Ruckert C."/>
        </authorList>
    </citation>
    <scope>NUCLEOTIDE SEQUENCE</scope>
    <source>
        <strain evidence="1">JCM 5016</strain>
    </source>
</reference>
<reference evidence="1" key="2">
    <citation type="submission" date="2020-09" db="EMBL/GenBank/DDBJ databases">
        <authorList>
            <person name="Sun Q."/>
            <person name="Ohkuma M."/>
        </authorList>
    </citation>
    <scope>NUCLEOTIDE SEQUENCE</scope>
    <source>
        <strain evidence="1">JCM 5016</strain>
    </source>
</reference>
<protein>
    <recommendedName>
        <fullName evidence="3">Lipoprotein</fullName>
    </recommendedName>
</protein>
<organism evidence="1 2">
    <name type="scientific">Streptomyces echinoruber</name>
    <dbReference type="NCBI Taxonomy" id="68898"/>
    <lineage>
        <taxon>Bacteria</taxon>
        <taxon>Bacillati</taxon>
        <taxon>Actinomycetota</taxon>
        <taxon>Actinomycetes</taxon>
        <taxon>Kitasatosporales</taxon>
        <taxon>Streptomycetaceae</taxon>
        <taxon>Streptomyces</taxon>
    </lineage>
</organism>
<keyword evidence="2" id="KW-1185">Reference proteome</keyword>
<dbReference type="AlphaFoldDB" id="A0A918RVC2"/>
<name>A0A918RVC2_9ACTN</name>
<evidence type="ECO:0000313" key="2">
    <source>
        <dbReference type="Proteomes" id="UP000623010"/>
    </source>
</evidence>
<dbReference type="Proteomes" id="UP000623010">
    <property type="component" value="Unassembled WGS sequence"/>
</dbReference>
<sequence length="210" mass="22588">MNRYGIATLGAALLLLSCTGCVDQKPPHGTAALKKACGGILDPTAIKEAQESDNFSRAYDKSTASDSYTAAAKTLLAEDHAAYVCRIAIDDAPPSGADGLWIKFTPGQGSLFSEGQNRSYSSYKAYNLGSGMQATSESGSGDVLFLCKLKDRNTPLSVTGSLYNNLDLSVRTRFRVLFRSSLKMVKLLKCKNEINFPSPESMKPLPLEQS</sequence>
<accession>A0A918RVC2</accession>
<evidence type="ECO:0008006" key="3">
    <source>
        <dbReference type="Google" id="ProtNLM"/>
    </source>
</evidence>
<evidence type="ECO:0000313" key="1">
    <source>
        <dbReference type="EMBL" id="GHA13961.1"/>
    </source>
</evidence>
<proteinExistence type="predicted"/>